<comment type="function">
    <text evidence="2 9">Catalyzes the interconversion of 2-phosphoglycerate and 3-phosphoglycerate.</text>
</comment>
<proteinExistence type="inferred from homology"/>
<dbReference type="UniPathway" id="UPA00109">
    <property type="reaction ID" value="UER00186"/>
</dbReference>
<dbReference type="GO" id="GO:0006007">
    <property type="term" value="P:glucose catabolic process"/>
    <property type="evidence" value="ECO:0007669"/>
    <property type="project" value="InterPro"/>
</dbReference>
<dbReference type="CDD" id="cd16010">
    <property type="entry name" value="iPGM"/>
    <property type="match status" value="1"/>
</dbReference>
<feature type="binding site" evidence="9 12">
    <location>
        <position position="451"/>
    </location>
    <ligand>
        <name>Mn(2+)</name>
        <dbReference type="ChEBI" id="CHEBI:29035"/>
        <label>1</label>
    </ligand>
</feature>
<dbReference type="InterPro" id="IPR017850">
    <property type="entry name" value="Alkaline_phosphatase_core_sf"/>
</dbReference>
<dbReference type="InterPro" id="IPR011258">
    <property type="entry name" value="BPG-indep_PGM_N"/>
</dbReference>
<evidence type="ECO:0000256" key="1">
    <source>
        <dbReference type="ARBA" id="ARBA00000370"/>
    </source>
</evidence>
<comment type="cofactor">
    <cofactor evidence="9">
        <name>Mn(2+)</name>
        <dbReference type="ChEBI" id="CHEBI:29035"/>
    </cofactor>
    <text evidence="9">Binds 2 manganese ions per subunit.</text>
</comment>
<evidence type="ECO:0000256" key="7">
    <source>
        <dbReference type="ARBA" id="ARBA00023211"/>
    </source>
</evidence>
<name>A0A1G2C995_9BACT</name>
<keyword evidence="8 9" id="KW-0413">Isomerase</keyword>
<feature type="binding site" evidence="9 12">
    <location>
        <position position="391"/>
    </location>
    <ligand>
        <name>Mn(2+)</name>
        <dbReference type="ChEBI" id="CHEBI:29035"/>
        <label>1</label>
    </ligand>
</feature>
<feature type="binding site" evidence="9">
    <location>
        <position position="183"/>
    </location>
    <ligand>
        <name>substrate</name>
    </ligand>
</feature>
<dbReference type="InterPro" id="IPR006124">
    <property type="entry name" value="Metalloenzyme"/>
</dbReference>
<keyword evidence="5 9" id="KW-0479">Metal-binding</keyword>
<feature type="binding site" evidence="9">
    <location>
        <position position="177"/>
    </location>
    <ligand>
        <name>substrate</name>
    </ligand>
</feature>
<dbReference type="SUPFAM" id="SSF64158">
    <property type="entry name" value="2,3-Bisphosphoglycerate-independent phosphoglycerate mutase, substrate-binding domain"/>
    <property type="match status" value="1"/>
</dbReference>
<evidence type="ECO:0000256" key="9">
    <source>
        <dbReference type="HAMAP-Rule" id="MF_01038"/>
    </source>
</evidence>
<comment type="pathway">
    <text evidence="3 9">Carbohydrate degradation; glycolysis; pyruvate from D-glyceraldehyde 3-phosphate: step 3/5.</text>
</comment>
<gene>
    <name evidence="9" type="primary">gpmI</name>
    <name evidence="15" type="ORF">A2855_01605</name>
</gene>
<evidence type="ECO:0000256" key="2">
    <source>
        <dbReference type="ARBA" id="ARBA00002315"/>
    </source>
</evidence>
<dbReference type="Gene3D" id="3.40.1450.10">
    <property type="entry name" value="BPG-independent phosphoglycerate mutase, domain B"/>
    <property type="match status" value="1"/>
</dbReference>
<dbReference type="InterPro" id="IPR005995">
    <property type="entry name" value="Pgm_bpd_ind"/>
</dbReference>
<feature type="binding site" evidence="9">
    <location>
        <position position="122"/>
    </location>
    <ligand>
        <name>substrate</name>
    </ligand>
</feature>
<organism evidence="15 16">
    <name type="scientific">Candidatus Liptonbacteria bacterium RIFCSPHIGHO2_01_FULL_57_28</name>
    <dbReference type="NCBI Taxonomy" id="1798647"/>
    <lineage>
        <taxon>Bacteria</taxon>
        <taxon>Candidatus Liptoniibacteriota</taxon>
    </lineage>
</organism>
<dbReference type="GO" id="GO:0030145">
    <property type="term" value="F:manganese ion binding"/>
    <property type="evidence" value="ECO:0007669"/>
    <property type="project" value="UniProtKB-UniRule"/>
</dbReference>
<feature type="binding site" evidence="9 12">
    <location>
        <position position="433"/>
    </location>
    <ligand>
        <name>Mn(2+)</name>
        <dbReference type="ChEBI" id="CHEBI:29035"/>
        <label>2</label>
    </ligand>
</feature>
<comment type="caution">
    <text evidence="9">Lacks conserved residue(s) required for the propagation of feature annotation.</text>
</comment>
<evidence type="ECO:0000256" key="11">
    <source>
        <dbReference type="PIRSR" id="PIRSR001492-1"/>
    </source>
</evidence>
<dbReference type="SUPFAM" id="SSF53649">
    <property type="entry name" value="Alkaline phosphatase-like"/>
    <property type="match status" value="1"/>
</dbReference>
<comment type="subunit">
    <text evidence="9">Monomer.</text>
</comment>
<dbReference type="AlphaFoldDB" id="A0A1G2C995"/>
<dbReference type="Gene3D" id="3.40.720.10">
    <property type="entry name" value="Alkaline Phosphatase, subunit A"/>
    <property type="match status" value="1"/>
</dbReference>
<evidence type="ECO:0000256" key="6">
    <source>
        <dbReference type="ARBA" id="ARBA00023152"/>
    </source>
</evidence>
<evidence type="ECO:0000256" key="12">
    <source>
        <dbReference type="PIRSR" id="PIRSR001492-3"/>
    </source>
</evidence>
<feature type="domain" description="BPG-independent PGAM N-terminal" evidence="14">
    <location>
        <begin position="81"/>
        <end position="287"/>
    </location>
</feature>
<evidence type="ECO:0000259" key="14">
    <source>
        <dbReference type="Pfam" id="PF06415"/>
    </source>
</evidence>
<keyword evidence="7 9" id="KW-0464">Manganese</keyword>
<evidence type="ECO:0000313" key="15">
    <source>
        <dbReference type="EMBL" id="OGY97945.1"/>
    </source>
</evidence>
<feature type="binding site" evidence="9 12">
    <location>
        <position position="61"/>
    </location>
    <ligand>
        <name>Mn(2+)</name>
        <dbReference type="ChEBI" id="CHEBI:29035"/>
        <label>2</label>
    </ligand>
</feature>
<comment type="similarity">
    <text evidence="4 9">Belongs to the BPG-independent phosphoglycerate mutase family.</text>
</comment>
<dbReference type="PANTHER" id="PTHR31637">
    <property type="entry name" value="2,3-BISPHOSPHOGLYCERATE-INDEPENDENT PHOSPHOGLYCERATE MUTASE"/>
    <property type="match status" value="1"/>
</dbReference>
<dbReference type="PANTHER" id="PTHR31637:SF0">
    <property type="entry name" value="2,3-BISPHOSPHOGLYCERATE-INDEPENDENT PHOSPHOGLYCERATE MUTASE"/>
    <property type="match status" value="1"/>
</dbReference>
<feature type="binding site" evidence="9 12">
    <location>
        <position position="395"/>
    </location>
    <ligand>
        <name>Mn(2+)</name>
        <dbReference type="ChEBI" id="CHEBI:29035"/>
        <label>1</label>
    </ligand>
</feature>
<dbReference type="HAMAP" id="MF_01038">
    <property type="entry name" value="GpmI"/>
    <property type="match status" value="1"/>
</dbReference>
<feature type="domain" description="Metalloenzyme" evidence="13">
    <location>
        <begin position="4"/>
        <end position="498"/>
    </location>
</feature>
<evidence type="ECO:0000256" key="5">
    <source>
        <dbReference type="ARBA" id="ARBA00022723"/>
    </source>
</evidence>
<accession>A0A1G2C995</accession>
<dbReference type="GO" id="GO:0004619">
    <property type="term" value="F:phosphoglycerate mutase activity"/>
    <property type="evidence" value="ECO:0007669"/>
    <property type="project" value="UniProtKB-UniRule"/>
</dbReference>
<evidence type="ECO:0000313" key="16">
    <source>
        <dbReference type="Proteomes" id="UP000179059"/>
    </source>
</evidence>
<protein>
    <recommendedName>
        <fullName evidence="9 10">2,3-bisphosphoglycerate-independent phosphoglycerate mutase</fullName>
        <shortName evidence="9">BPG-independent PGAM</shortName>
        <shortName evidence="9">Phosphoglyceromutase</shortName>
        <shortName evidence="9">iPGM</shortName>
        <ecNumber evidence="9 10">5.4.2.12</ecNumber>
    </recommendedName>
</protein>
<feature type="binding site" evidence="9 12">
    <location>
        <position position="11"/>
    </location>
    <ligand>
        <name>Mn(2+)</name>
        <dbReference type="ChEBI" id="CHEBI:29035"/>
        <label>2</label>
    </ligand>
</feature>
<dbReference type="NCBIfam" id="TIGR01307">
    <property type="entry name" value="pgm_bpd_ind"/>
    <property type="match status" value="1"/>
</dbReference>
<reference evidence="15 16" key="1">
    <citation type="journal article" date="2016" name="Nat. Commun.">
        <title>Thousands of microbial genomes shed light on interconnected biogeochemical processes in an aquifer system.</title>
        <authorList>
            <person name="Anantharaman K."/>
            <person name="Brown C.T."/>
            <person name="Hug L.A."/>
            <person name="Sharon I."/>
            <person name="Castelle C.J."/>
            <person name="Probst A.J."/>
            <person name="Thomas B.C."/>
            <person name="Singh A."/>
            <person name="Wilkins M.J."/>
            <person name="Karaoz U."/>
            <person name="Brodie E.L."/>
            <person name="Williams K.H."/>
            <person name="Hubbard S.S."/>
            <person name="Banfield J.F."/>
        </authorList>
    </citation>
    <scope>NUCLEOTIDE SEQUENCE [LARGE SCALE GENOMIC DNA]</scope>
</reference>
<comment type="caution">
    <text evidence="15">The sequence shown here is derived from an EMBL/GenBank/DDBJ whole genome shotgun (WGS) entry which is preliminary data.</text>
</comment>
<evidence type="ECO:0000256" key="3">
    <source>
        <dbReference type="ARBA" id="ARBA00004798"/>
    </source>
</evidence>
<feature type="binding site" evidence="9 12">
    <location>
        <position position="432"/>
    </location>
    <ligand>
        <name>Mn(2+)</name>
        <dbReference type="ChEBI" id="CHEBI:29035"/>
        <label>2</label>
    </ligand>
</feature>
<dbReference type="EC" id="5.4.2.12" evidence="9 10"/>
<dbReference type="GO" id="GO:0005737">
    <property type="term" value="C:cytoplasm"/>
    <property type="evidence" value="ECO:0007669"/>
    <property type="project" value="InterPro"/>
</dbReference>
<feature type="binding site" evidence="9">
    <location>
        <position position="324"/>
    </location>
    <ligand>
        <name>substrate</name>
    </ligand>
</feature>
<dbReference type="EMBL" id="MHKX01000020">
    <property type="protein sequence ID" value="OGY97945.1"/>
    <property type="molecule type" value="Genomic_DNA"/>
</dbReference>
<dbReference type="Pfam" id="PF01676">
    <property type="entry name" value="Metalloenzyme"/>
    <property type="match status" value="1"/>
</dbReference>
<comment type="catalytic activity">
    <reaction evidence="1 9">
        <text>(2R)-2-phosphoglycerate = (2R)-3-phosphoglycerate</text>
        <dbReference type="Rhea" id="RHEA:15901"/>
        <dbReference type="ChEBI" id="CHEBI:58272"/>
        <dbReference type="ChEBI" id="CHEBI:58289"/>
        <dbReference type="EC" id="5.4.2.12"/>
    </reaction>
</comment>
<dbReference type="Pfam" id="PF06415">
    <property type="entry name" value="iPGM_N"/>
    <property type="match status" value="1"/>
</dbReference>
<evidence type="ECO:0000256" key="8">
    <source>
        <dbReference type="ARBA" id="ARBA00023235"/>
    </source>
</evidence>
<dbReference type="Proteomes" id="UP000179059">
    <property type="component" value="Unassembled WGS sequence"/>
</dbReference>
<dbReference type="GO" id="GO:0006096">
    <property type="term" value="P:glycolytic process"/>
    <property type="evidence" value="ECO:0007669"/>
    <property type="project" value="UniProtKB-UniRule"/>
</dbReference>
<evidence type="ECO:0000256" key="4">
    <source>
        <dbReference type="ARBA" id="ARBA00008819"/>
    </source>
</evidence>
<feature type="active site" description="Phosphoserine intermediate" evidence="9 11">
    <location>
        <position position="61"/>
    </location>
</feature>
<dbReference type="STRING" id="1798647.A2855_01605"/>
<keyword evidence="6 9" id="KW-0324">Glycolysis</keyword>
<dbReference type="FunFam" id="3.40.1450.10:FF:000002">
    <property type="entry name" value="2,3-bisphosphoglycerate-independent phosphoglycerate mutase"/>
    <property type="match status" value="1"/>
</dbReference>
<dbReference type="PIRSF" id="PIRSF001492">
    <property type="entry name" value="IPGAM"/>
    <property type="match status" value="1"/>
</dbReference>
<sequence length="513" mass="56832">MARTIVLIILDGWGIGRGDESNPIHMVQPQTFKWLEENYPVTSLQASGIAVGLPWGEVGNSEVGHLTLGAGKVVYQYYPRISLAIRDKSFFANETLQAAFAHAKKNNSAVNLVGLLSKGNVHASLEHLEALLKMAEAEGVAQLKLHLFADGKDMPPHTVEDLLKLLPQDKLATLTGRYYAMDREGNWSLTEDTYKAMVAGGGTDASVNLTEVLKTNYDRNKNEEFLPPVRFGGEEKNVKDGDAVIFFNYREDSMRQVAAVFVDPAFDKFQRADLKNLHVATMTRYKEEWTAVPVAFPPDTVENPLGKVLSDAGMTQLRLAETYKYAHVTYFFNGYEESPYKNEYRVVIPSEPLPHPDEHPEMMAGAITDRLIEAVQGRGFGFILVNYANADTIAHTGNYGAAEEAVRILDRELGRIMKIAANPDTVVLITSDHGNIEELLDPMTGRIETQHDPSPVPLYLIADEFKGRKFMNQGNLRGETLGILSDVAPTILEIMGIQKPPEMGGESLLKDLI</sequence>
<evidence type="ECO:0000256" key="10">
    <source>
        <dbReference type="NCBIfam" id="TIGR01307"/>
    </source>
</evidence>
<dbReference type="InterPro" id="IPR036646">
    <property type="entry name" value="PGAM_B_sf"/>
</dbReference>
<evidence type="ECO:0000259" key="13">
    <source>
        <dbReference type="Pfam" id="PF01676"/>
    </source>
</evidence>